<dbReference type="GO" id="GO:0051301">
    <property type="term" value="P:cell division"/>
    <property type="evidence" value="ECO:0007669"/>
    <property type="project" value="UniProtKB-KW"/>
</dbReference>
<sequence>MSDITAKSEPTQEINLRVGSVRMTLTIPRDENSEQALRRGAERVNETIERYRVAFPRVSQAELLSYVALDLASRLQKMEMEADELNLEARLKTLNNNLEQVF</sequence>
<feature type="coiled-coil region" evidence="1">
    <location>
        <begin position="68"/>
        <end position="97"/>
    </location>
</feature>
<dbReference type="EMBL" id="SPNC01000006">
    <property type="protein sequence ID" value="TFH97186.1"/>
    <property type="molecule type" value="Genomic_DNA"/>
</dbReference>
<evidence type="ECO:0000313" key="2">
    <source>
        <dbReference type="EMBL" id="TFH97186.1"/>
    </source>
</evidence>
<evidence type="ECO:0000313" key="3">
    <source>
        <dbReference type="Proteomes" id="UP000297225"/>
    </source>
</evidence>
<dbReference type="InterPro" id="IPR007838">
    <property type="entry name" value="Cell_div_ZapA-like"/>
</dbReference>
<dbReference type="InterPro" id="IPR036192">
    <property type="entry name" value="Cell_div_ZapA-like_sf"/>
</dbReference>
<keyword evidence="3" id="KW-1185">Reference proteome</keyword>
<reference evidence="2 3" key="1">
    <citation type="submission" date="2019-03" db="EMBL/GenBank/DDBJ databases">
        <title>Porphyromonas levii Isolated from the Uterus of Dairy Cows.</title>
        <authorList>
            <person name="Francis A.M."/>
        </authorList>
    </citation>
    <scope>NUCLEOTIDE SEQUENCE [LARGE SCALE GENOMIC DNA]</scope>
    <source>
        <strain evidence="2 3">AF5678</strain>
    </source>
</reference>
<accession>A0A4Y8WRX8</accession>
<evidence type="ECO:0000256" key="1">
    <source>
        <dbReference type="SAM" id="Coils"/>
    </source>
</evidence>
<dbReference type="OrthoDB" id="9968979at2"/>
<comment type="caution">
    <text evidence="2">The sequence shown here is derived from an EMBL/GenBank/DDBJ whole genome shotgun (WGS) entry which is preliminary data.</text>
</comment>
<dbReference type="GeneID" id="66797343"/>
<dbReference type="SUPFAM" id="SSF102829">
    <property type="entry name" value="Cell division protein ZapA-like"/>
    <property type="match status" value="1"/>
</dbReference>
<dbReference type="RefSeq" id="WP_018358576.1">
    <property type="nucleotide sequence ID" value="NZ_CP197400.1"/>
</dbReference>
<keyword evidence="2" id="KW-0132">Cell division</keyword>
<dbReference type="AlphaFoldDB" id="A0A4Y8WRX8"/>
<organism evidence="2 3">
    <name type="scientific">Porphyromonas levii</name>
    <dbReference type="NCBI Taxonomy" id="28114"/>
    <lineage>
        <taxon>Bacteria</taxon>
        <taxon>Pseudomonadati</taxon>
        <taxon>Bacteroidota</taxon>
        <taxon>Bacteroidia</taxon>
        <taxon>Bacteroidales</taxon>
        <taxon>Porphyromonadaceae</taxon>
        <taxon>Porphyromonas</taxon>
    </lineage>
</organism>
<dbReference type="Pfam" id="PF05164">
    <property type="entry name" value="ZapA"/>
    <property type="match status" value="1"/>
</dbReference>
<name>A0A4Y8WRX8_9PORP</name>
<keyword evidence="2" id="KW-0131">Cell cycle</keyword>
<keyword evidence="1" id="KW-0175">Coiled coil</keyword>
<gene>
    <name evidence="2" type="ORF">E4P47_00920</name>
</gene>
<proteinExistence type="predicted"/>
<dbReference type="STRING" id="1122973.GCA_000379925_01337"/>
<dbReference type="Proteomes" id="UP000297225">
    <property type="component" value="Unassembled WGS sequence"/>
</dbReference>
<protein>
    <submittedName>
        <fullName evidence="2">Cell division protein ZapA</fullName>
    </submittedName>
</protein>